<dbReference type="PANTHER" id="PTHR21485">
    <property type="entry name" value="HAD SUPERFAMILY MEMBERS CMAS AND KDSC"/>
    <property type="match status" value="1"/>
</dbReference>
<reference evidence="1" key="1">
    <citation type="submission" date="2020-05" db="EMBL/GenBank/DDBJ databases">
        <authorList>
            <person name="Chiriac C."/>
            <person name="Salcher M."/>
            <person name="Ghai R."/>
            <person name="Kavagutti S V."/>
        </authorList>
    </citation>
    <scope>NUCLEOTIDE SEQUENCE</scope>
</reference>
<dbReference type="EMBL" id="CAFABK010000003">
    <property type="protein sequence ID" value="CAB4820513.1"/>
    <property type="molecule type" value="Genomic_DNA"/>
</dbReference>
<gene>
    <name evidence="1" type="ORF">UFOPK3204_00126</name>
</gene>
<dbReference type="GO" id="GO:0008781">
    <property type="term" value="F:N-acylneuraminate cytidylyltransferase activity"/>
    <property type="evidence" value="ECO:0007669"/>
    <property type="project" value="TreeGrafter"/>
</dbReference>
<protein>
    <submittedName>
        <fullName evidence="1">Unannotated protein</fullName>
    </submittedName>
</protein>
<dbReference type="PANTHER" id="PTHR21485:SF6">
    <property type="entry name" value="N-ACYLNEURAMINATE CYTIDYLYLTRANSFERASE-RELATED"/>
    <property type="match status" value="1"/>
</dbReference>
<dbReference type="InterPro" id="IPR050793">
    <property type="entry name" value="CMP-NeuNAc_synthase"/>
</dbReference>
<dbReference type="AlphaFoldDB" id="A0A6J6ZJ63"/>
<dbReference type="InterPro" id="IPR029044">
    <property type="entry name" value="Nucleotide-diphossugar_trans"/>
</dbReference>
<dbReference type="Pfam" id="PF02348">
    <property type="entry name" value="CTP_transf_3"/>
    <property type="match status" value="1"/>
</dbReference>
<organism evidence="1">
    <name type="scientific">freshwater metagenome</name>
    <dbReference type="NCBI Taxonomy" id="449393"/>
    <lineage>
        <taxon>unclassified sequences</taxon>
        <taxon>metagenomes</taxon>
        <taxon>ecological metagenomes</taxon>
    </lineage>
</organism>
<dbReference type="Gene3D" id="3.90.550.10">
    <property type="entry name" value="Spore Coat Polysaccharide Biosynthesis Protein SpsA, Chain A"/>
    <property type="match status" value="1"/>
</dbReference>
<accession>A0A6J6ZJ63</accession>
<sequence>MVTPGLDANENMIRDEVWALVPARSGSKGITDKNLQEVEGVSLLGLSVLAGTASAAIDRCFVSTDSQAYADEARRYGAEVPYLRPDSASSDTATDLDVFLHFLNWAAANIEHLPWAVVHLRPTTPCREPERVNEAVQLAREVSASATAIRSVHAAAESPFKWFLRDTDGYLTTFDRGRELDASNRSRAEFEDVYIPNGYADVVFTSHIIRTDLLHGNAVRPFLTEPVIEVDGPFELELLRRADSIPPALLSAASLVRGNRNSAPERETTPS</sequence>
<proteinExistence type="predicted"/>
<dbReference type="SUPFAM" id="SSF53448">
    <property type="entry name" value="Nucleotide-diphospho-sugar transferases"/>
    <property type="match status" value="1"/>
</dbReference>
<name>A0A6J6ZJ63_9ZZZZ</name>
<dbReference type="InterPro" id="IPR003329">
    <property type="entry name" value="Cytidylyl_trans"/>
</dbReference>
<evidence type="ECO:0000313" key="1">
    <source>
        <dbReference type="EMBL" id="CAB4820513.1"/>
    </source>
</evidence>